<evidence type="ECO:0000256" key="1">
    <source>
        <dbReference type="ARBA" id="ARBA00022741"/>
    </source>
</evidence>
<dbReference type="SUPFAM" id="SSF52540">
    <property type="entry name" value="P-loop containing nucleoside triphosphate hydrolases"/>
    <property type="match status" value="1"/>
</dbReference>
<keyword evidence="2" id="KW-0067">ATP-binding</keyword>
<evidence type="ECO:0000259" key="4">
    <source>
        <dbReference type="PROSITE" id="PS50045"/>
    </source>
</evidence>
<protein>
    <recommendedName>
        <fullName evidence="4">Sigma-54 factor interaction domain-containing protein</fullName>
    </recommendedName>
</protein>
<feature type="region of interest" description="Disordered" evidence="3">
    <location>
        <begin position="217"/>
        <end position="236"/>
    </location>
</feature>
<accession>A0A2W5TYK3</accession>
<dbReference type="EMBL" id="QFQP01000002">
    <property type="protein sequence ID" value="PZR17396.1"/>
    <property type="molecule type" value="Genomic_DNA"/>
</dbReference>
<feature type="domain" description="Sigma-54 factor interaction" evidence="4">
    <location>
        <begin position="1"/>
        <end position="196"/>
    </location>
</feature>
<evidence type="ECO:0000256" key="3">
    <source>
        <dbReference type="SAM" id="MobiDB-lite"/>
    </source>
</evidence>
<sequence length="321" mass="35350">MRRAQEKKASPRALHEASRRTGPFRAINCAAIPAPLVESELFGHRKGAFTGANRENPGLFLATNHGTLLLDEVGDMPLEAQAKLLRVLETREVVAIGAHQAEAIDVRIIGATHHELRALVEAGRFRADLYARLNGFRIDVPPLRDRIEDLPTLVTHLLAREGVKNVLTFGFVYALLLHHWPFNVRELVSVLNRAVPVAKGKPLDVQHLPEELQQRAAGKLQTARPTQAAGRQKRPDAAALERLIREEKGNVAGVARVLKRDRAGASLVERRGPRARAVPQLSGTRYKRRHEAPHLARRSDLRCVRGADADAHAGRAGDDGA</sequence>
<evidence type="ECO:0000313" key="6">
    <source>
        <dbReference type="Proteomes" id="UP000249061"/>
    </source>
</evidence>
<proteinExistence type="predicted"/>
<dbReference type="Pfam" id="PF00158">
    <property type="entry name" value="Sigma54_activat"/>
    <property type="match status" value="1"/>
</dbReference>
<dbReference type="PANTHER" id="PTHR32071">
    <property type="entry name" value="TRANSCRIPTIONAL REGULATORY PROTEIN"/>
    <property type="match status" value="1"/>
</dbReference>
<name>A0A2W5TYK3_9BACT</name>
<evidence type="ECO:0000313" key="5">
    <source>
        <dbReference type="EMBL" id="PZR17396.1"/>
    </source>
</evidence>
<dbReference type="GO" id="GO:0005524">
    <property type="term" value="F:ATP binding"/>
    <property type="evidence" value="ECO:0007669"/>
    <property type="project" value="UniProtKB-KW"/>
</dbReference>
<dbReference type="InterPro" id="IPR027417">
    <property type="entry name" value="P-loop_NTPase"/>
</dbReference>
<gene>
    <name evidence="5" type="ORF">DI536_03480</name>
</gene>
<dbReference type="InterPro" id="IPR002078">
    <property type="entry name" value="Sigma_54_int"/>
</dbReference>
<dbReference type="InterPro" id="IPR058031">
    <property type="entry name" value="AAA_lid_NorR"/>
</dbReference>
<comment type="caution">
    <text evidence="5">The sequence shown here is derived from an EMBL/GenBank/DDBJ whole genome shotgun (WGS) entry which is preliminary data.</text>
</comment>
<dbReference type="Gene3D" id="3.40.50.300">
    <property type="entry name" value="P-loop containing nucleotide triphosphate hydrolases"/>
    <property type="match status" value="1"/>
</dbReference>
<dbReference type="GO" id="GO:0006355">
    <property type="term" value="P:regulation of DNA-templated transcription"/>
    <property type="evidence" value="ECO:0007669"/>
    <property type="project" value="InterPro"/>
</dbReference>
<reference evidence="5 6" key="1">
    <citation type="submission" date="2017-08" db="EMBL/GenBank/DDBJ databases">
        <title>Infants hospitalized years apart are colonized by the same room-sourced microbial strains.</title>
        <authorList>
            <person name="Brooks B."/>
            <person name="Olm M.R."/>
            <person name="Firek B.A."/>
            <person name="Baker R."/>
            <person name="Thomas B.C."/>
            <person name="Morowitz M.J."/>
            <person name="Banfield J.F."/>
        </authorList>
    </citation>
    <scope>NUCLEOTIDE SEQUENCE [LARGE SCALE GENOMIC DNA]</scope>
    <source>
        <strain evidence="5">S2_003_000_R2_14</strain>
    </source>
</reference>
<dbReference type="Proteomes" id="UP000249061">
    <property type="component" value="Unassembled WGS sequence"/>
</dbReference>
<keyword evidence="1" id="KW-0547">Nucleotide-binding</keyword>
<evidence type="ECO:0000256" key="2">
    <source>
        <dbReference type="ARBA" id="ARBA00022840"/>
    </source>
</evidence>
<dbReference type="AlphaFoldDB" id="A0A2W5TYK3"/>
<dbReference type="PROSITE" id="PS50045">
    <property type="entry name" value="SIGMA54_INTERACT_4"/>
    <property type="match status" value="1"/>
</dbReference>
<dbReference type="Gene3D" id="1.10.8.60">
    <property type="match status" value="1"/>
</dbReference>
<dbReference type="Pfam" id="PF25601">
    <property type="entry name" value="AAA_lid_14"/>
    <property type="match status" value="1"/>
</dbReference>
<organism evidence="5 6">
    <name type="scientific">Archangium gephyra</name>
    <dbReference type="NCBI Taxonomy" id="48"/>
    <lineage>
        <taxon>Bacteria</taxon>
        <taxon>Pseudomonadati</taxon>
        <taxon>Myxococcota</taxon>
        <taxon>Myxococcia</taxon>
        <taxon>Myxococcales</taxon>
        <taxon>Cystobacterineae</taxon>
        <taxon>Archangiaceae</taxon>
        <taxon>Archangium</taxon>
    </lineage>
</organism>